<dbReference type="AlphaFoldDB" id="A0AAD9J114"/>
<proteinExistence type="predicted"/>
<dbReference type="PROSITE" id="PS50294">
    <property type="entry name" value="WD_REPEATS_REGION"/>
    <property type="match status" value="1"/>
</dbReference>
<feature type="region of interest" description="Disordered" evidence="4">
    <location>
        <begin position="107"/>
        <end position="220"/>
    </location>
</feature>
<reference evidence="5" key="1">
    <citation type="journal article" date="2023" name="Mol. Biol. Evol.">
        <title>Third-Generation Sequencing Reveals the Adaptive Role of the Epigenome in Three Deep-Sea Polychaetes.</title>
        <authorList>
            <person name="Perez M."/>
            <person name="Aroh O."/>
            <person name="Sun Y."/>
            <person name="Lan Y."/>
            <person name="Juniper S.K."/>
            <person name="Young C.R."/>
            <person name="Angers B."/>
            <person name="Qian P.Y."/>
        </authorList>
    </citation>
    <scope>NUCLEOTIDE SEQUENCE</scope>
    <source>
        <strain evidence="5">P08H-3</strain>
    </source>
</reference>
<accession>A0AAD9J114</accession>
<organism evidence="5 6">
    <name type="scientific">Paralvinella palmiformis</name>
    <dbReference type="NCBI Taxonomy" id="53620"/>
    <lineage>
        <taxon>Eukaryota</taxon>
        <taxon>Metazoa</taxon>
        <taxon>Spiralia</taxon>
        <taxon>Lophotrochozoa</taxon>
        <taxon>Annelida</taxon>
        <taxon>Polychaeta</taxon>
        <taxon>Sedentaria</taxon>
        <taxon>Canalipalpata</taxon>
        <taxon>Terebellida</taxon>
        <taxon>Terebelliformia</taxon>
        <taxon>Alvinellidae</taxon>
        <taxon>Paralvinella</taxon>
    </lineage>
</organism>
<protein>
    <submittedName>
        <fullName evidence="5">Uncharacterized protein</fullName>
    </submittedName>
</protein>
<keyword evidence="6" id="KW-1185">Reference proteome</keyword>
<dbReference type="EMBL" id="JAODUP010000744">
    <property type="protein sequence ID" value="KAK2144599.1"/>
    <property type="molecule type" value="Genomic_DNA"/>
</dbReference>
<dbReference type="PANTHER" id="PTHR22847:SF722">
    <property type="entry name" value="NOVEL PROTEIN"/>
    <property type="match status" value="1"/>
</dbReference>
<dbReference type="InterPro" id="IPR019775">
    <property type="entry name" value="WD40_repeat_CS"/>
</dbReference>
<dbReference type="PANTHER" id="PTHR22847">
    <property type="entry name" value="WD40 REPEAT PROTEIN"/>
    <property type="match status" value="1"/>
</dbReference>
<evidence type="ECO:0000256" key="3">
    <source>
        <dbReference type="PROSITE-ProRule" id="PRU00221"/>
    </source>
</evidence>
<dbReference type="SMART" id="SM00320">
    <property type="entry name" value="WD40"/>
    <property type="match status" value="4"/>
</dbReference>
<dbReference type="Pfam" id="PF00400">
    <property type="entry name" value="WD40"/>
    <property type="match status" value="1"/>
</dbReference>
<keyword evidence="2" id="KW-0677">Repeat</keyword>
<evidence type="ECO:0000313" key="5">
    <source>
        <dbReference type="EMBL" id="KAK2144599.1"/>
    </source>
</evidence>
<gene>
    <name evidence="5" type="ORF">LSH36_744g01047</name>
</gene>
<feature type="repeat" description="WD" evidence="3">
    <location>
        <begin position="235"/>
        <end position="274"/>
    </location>
</feature>
<name>A0AAD9J114_9ANNE</name>
<feature type="repeat" description="WD" evidence="3">
    <location>
        <begin position="355"/>
        <end position="377"/>
    </location>
</feature>
<dbReference type="SUPFAM" id="SSF50978">
    <property type="entry name" value="WD40 repeat-like"/>
    <property type="match status" value="1"/>
</dbReference>
<feature type="compositionally biased region" description="Basic and acidic residues" evidence="4">
    <location>
        <begin position="128"/>
        <end position="147"/>
    </location>
</feature>
<evidence type="ECO:0000313" key="6">
    <source>
        <dbReference type="Proteomes" id="UP001208570"/>
    </source>
</evidence>
<keyword evidence="1 3" id="KW-0853">WD repeat</keyword>
<evidence type="ECO:0000256" key="2">
    <source>
        <dbReference type="ARBA" id="ARBA00022737"/>
    </source>
</evidence>
<dbReference type="PROSITE" id="PS00678">
    <property type="entry name" value="WD_REPEATS_1"/>
    <property type="match status" value="1"/>
</dbReference>
<dbReference type="InterPro" id="IPR015943">
    <property type="entry name" value="WD40/YVTN_repeat-like_dom_sf"/>
</dbReference>
<dbReference type="Gene3D" id="2.130.10.10">
    <property type="entry name" value="YVTN repeat-like/Quinoprotein amine dehydrogenase"/>
    <property type="match status" value="2"/>
</dbReference>
<evidence type="ECO:0000256" key="1">
    <source>
        <dbReference type="ARBA" id="ARBA00022574"/>
    </source>
</evidence>
<dbReference type="InterPro" id="IPR036322">
    <property type="entry name" value="WD40_repeat_dom_sf"/>
</dbReference>
<dbReference type="PRINTS" id="PR00320">
    <property type="entry name" value="GPROTEINBRPT"/>
</dbReference>
<evidence type="ECO:0000256" key="4">
    <source>
        <dbReference type="SAM" id="MobiDB-lite"/>
    </source>
</evidence>
<sequence>MKTEDEVQIRRLRKKLRQIENLERLDRPLSVEEQLKQASIERRLAPYKVMDDFKLATPLDPRFKLDFCQNDESRDVLDLLTYQVISRKVSLRSQLLEVLSSLSEDGSTYMIKSPTTGGAGDTDMSADTSHDDNSWCEDRDEVSEVPKQDVINCPQSVTDEEKMKRLADSGQSIPDPEPDQLQKETAVSSAKKHKAESTAVPEQVDHHQKKESKPPNPFRESQKRWLASEWHVSFLEGHNDLVCSVYMLGQWLLTGSRDTTVKLWDILNGKEVRNMGGHTGSVTAVIILTTEQADLIMSQLPTEADVTKTLIGLSASQDCYIKIWNLSTGKQLKSIYTFSPLTKIVFDVIDQKPCLLSGSAGGKVELWDIESGATSSSVRAHDDGVTGLQLSDGHVYSSSADGVITVFQIRDGELRVIFVSENVKLTSGGPVTWRHIRSLVVANQRAYIGDDAMNIKVLDWRNGLVHKLSNHTTEFGATDALCAPTGLDLLLASGYDLDNGLGFINDEKYLCSLCDESSSRIVSLHCVPNDPDDPDHKCLTIVTAGMELCVWRQIMNVIGSSVVLVLSYLWDVNMCFVWLSNAVSVSPHRHTYHLSG</sequence>
<dbReference type="Proteomes" id="UP001208570">
    <property type="component" value="Unassembled WGS sequence"/>
</dbReference>
<feature type="compositionally biased region" description="Basic and acidic residues" evidence="4">
    <location>
        <begin position="203"/>
        <end position="213"/>
    </location>
</feature>
<comment type="caution">
    <text evidence="5">The sequence shown here is derived from an EMBL/GenBank/DDBJ whole genome shotgun (WGS) entry which is preliminary data.</text>
</comment>
<dbReference type="PROSITE" id="PS50082">
    <property type="entry name" value="WD_REPEATS_2"/>
    <property type="match status" value="3"/>
</dbReference>
<dbReference type="InterPro" id="IPR020472">
    <property type="entry name" value="WD40_PAC1"/>
</dbReference>
<feature type="repeat" description="WD" evidence="3">
    <location>
        <begin position="313"/>
        <end position="334"/>
    </location>
</feature>
<dbReference type="InterPro" id="IPR001680">
    <property type="entry name" value="WD40_rpt"/>
</dbReference>